<dbReference type="SMART" id="SM00173">
    <property type="entry name" value="RAS"/>
    <property type="match status" value="1"/>
</dbReference>
<keyword evidence="5" id="KW-0547">Nucleotide-binding</keyword>
<dbReference type="PANTHER" id="PTHR24072">
    <property type="entry name" value="RHO FAMILY GTPASE"/>
    <property type="match status" value="1"/>
</dbReference>
<evidence type="ECO:0000256" key="7">
    <source>
        <dbReference type="ARBA" id="ARBA00023136"/>
    </source>
</evidence>
<dbReference type="FunFam" id="3.40.50.300:FF:000095">
    <property type="entry name" value="Rho-related GTP-binding protein RhoC"/>
    <property type="match status" value="1"/>
</dbReference>
<organism evidence="10">
    <name type="scientific">Phallusia mammillata</name>
    <dbReference type="NCBI Taxonomy" id="59560"/>
    <lineage>
        <taxon>Eukaryota</taxon>
        <taxon>Metazoa</taxon>
        <taxon>Chordata</taxon>
        <taxon>Tunicata</taxon>
        <taxon>Ascidiacea</taxon>
        <taxon>Phlebobranchia</taxon>
        <taxon>Ascidiidae</taxon>
        <taxon>Phallusia</taxon>
    </lineage>
</organism>
<protein>
    <submittedName>
        <fullName evidence="10">RhoA protein</fullName>
    </submittedName>
</protein>
<dbReference type="CDD" id="cd01870">
    <property type="entry name" value="RhoA_like"/>
    <property type="match status" value="1"/>
</dbReference>
<dbReference type="GO" id="GO:0003924">
    <property type="term" value="F:GTPase activity"/>
    <property type="evidence" value="ECO:0007669"/>
    <property type="project" value="InterPro"/>
</dbReference>
<dbReference type="PROSITE" id="PS51421">
    <property type="entry name" value="RAS"/>
    <property type="match status" value="1"/>
</dbReference>
<dbReference type="GO" id="GO:0005886">
    <property type="term" value="C:plasma membrane"/>
    <property type="evidence" value="ECO:0007669"/>
    <property type="project" value="UniProtKB-SubCell"/>
</dbReference>
<evidence type="ECO:0000256" key="1">
    <source>
        <dbReference type="ARBA" id="ARBA00004193"/>
    </source>
</evidence>
<dbReference type="EMBL" id="LR789708">
    <property type="protein sequence ID" value="CAB3265570.1"/>
    <property type="molecule type" value="mRNA"/>
</dbReference>
<dbReference type="PRINTS" id="PR00449">
    <property type="entry name" value="RASTRNSFRMNG"/>
</dbReference>
<keyword evidence="7" id="KW-0472">Membrane</keyword>
<evidence type="ECO:0000256" key="6">
    <source>
        <dbReference type="ARBA" id="ARBA00023134"/>
    </source>
</evidence>
<evidence type="ECO:0000256" key="5">
    <source>
        <dbReference type="ARBA" id="ARBA00022741"/>
    </source>
</evidence>
<evidence type="ECO:0000313" key="10">
    <source>
        <dbReference type="EMBL" id="CAB3265570.1"/>
    </source>
</evidence>
<dbReference type="NCBIfam" id="TIGR00231">
    <property type="entry name" value="small_GTP"/>
    <property type="match status" value="1"/>
</dbReference>
<dbReference type="InterPro" id="IPR003578">
    <property type="entry name" value="Small_GTPase_Rho"/>
</dbReference>
<evidence type="ECO:0000256" key="2">
    <source>
        <dbReference type="ARBA" id="ARBA00010142"/>
    </source>
</evidence>
<comment type="subcellular location">
    <subcellularLocation>
        <location evidence="1">Cell membrane</location>
        <topology evidence="1">Lipid-anchor</topology>
    </subcellularLocation>
</comment>
<dbReference type="SMART" id="SM00174">
    <property type="entry name" value="RHO"/>
    <property type="match status" value="1"/>
</dbReference>
<dbReference type="PROSITE" id="PS51420">
    <property type="entry name" value="RHO"/>
    <property type="match status" value="1"/>
</dbReference>
<evidence type="ECO:0000256" key="4">
    <source>
        <dbReference type="ARBA" id="ARBA00022481"/>
    </source>
</evidence>
<comment type="similarity">
    <text evidence="2">Belongs to the small GTPase superfamily. Rho family.</text>
</comment>
<keyword evidence="3" id="KW-1003">Cell membrane</keyword>
<dbReference type="AlphaFoldDB" id="A0A6F9DRA4"/>
<dbReference type="SMART" id="SM00175">
    <property type="entry name" value="RAB"/>
    <property type="match status" value="1"/>
</dbReference>
<reference evidence="10" key="1">
    <citation type="submission" date="2020-04" db="EMBL/GenBank/DDBJ databases">
        <authorList>
            <person name="Neveu A P."/>
        </authorList>
    </citation>
    <scope>NUCLEOTIDE SEQUENCE</scope>
    <source>
        <tissue evidence="10">Whole embryo</tissue>
    </source>
</reference>
<dbReference type="InterPro" id="IPR001806">
    <property type="entry name" value="Small_GTPase"/>
</dbReference>
<dbReference type="Gene3D" id="3.40.50.300">
    <property type="entry name" value="P-loop containing nucleotide triphosphate hydrolases"/>
    <property type="match status" value="1"/>
</dbReference>
<gene>
    <name evidence="10" type="primary">Rhoa-002</name>
</gene>
<dbReference type="InterPro" id="IPR005225">
    <property type="entry name" value="Small_GTP-bd"/>
</dbReference>
<keyword evidence="6" id="KW-0342">GTP-binding</keyword>
<dbReference type="PROSITE" id="PS51419">
    <property type="entry name" value="RAB"/>
    <property type="match status" value="1"/>
</dbReference>
<keyword evidence="4" id="KW-0488">Methylation</keyword>
<dbReference type="GO" id="GO:0007264">
    <property type="term" value="P:small GTPase-mediated signal transduction"/>
    <property type="evidence" value="ECO:0007669"/>
    <property type="project" value="InterPro"/>
</dbReference>
<dbReference type="GO" id="GO:0005525">
    <property type="term" value="F:GTP binding"/>
    <property type="evidence" value="ECO:0007669"/>
    <property type="project" value="UniProtKB-KW"/>
</dbReference>
<evidence type="ECO:0000256" key="9">
    <source>
        <dbReference type="ARBA" id="ARBA00023289"/>
    </source>
</evidence>
<sequence>MATIRKKLVIVGDGACGKTCLLIVFTKDEFPMVYVPTVFENYVADIEVDGKQVELALWDTAGQEDYDRLRPLSYPDTDVILVCFSIDSPDSLENISEKWMPEIKHFCPNVPILLIGNKKDLRNDDEIRKELAQSKQEPVRSEQGQRMATTIGAKRYLECSAKTKEGIREVFEAAAQIATEKKDKKKSICCFL</sequence>
<accession>A0A6F9DRA4</accession>
<keyword evidence="8" id="KW-0449">Lipoprotein</keyword>
<evidence type="ECO:0000256" key="8">
    <source>
        <dbReference type="ARBA" id="ARBA00023288"/>
    </source>
</evidence>
<name>A0A6F9DRA4_9ASCI</name>
<dbReference type="SUPFAM" id="SSF52540">
    <property type="entry name" value="P-loop containing nucleoside triphosphate hydrolases"/>
    <property type="match status" value="1"/>
</dbReference>
<dbReference type="Pfam" id="PF00071">
    <property type="entry name" value="Ras"/>
    <property type="match status" value="1"/>
</dbReference>
<dbReference type="InterPro" id="IPR027417">
    <property type="entry name" value="P-loop_NTPase"/>
</dbReference>
<evidence type="ECO:0000256" key="3">
    <source>
        <dbReference type="ARBA" id="ARBA00022475"/>
    </source>
</evidence>
<proteinExistence type="evidence at transcript level"/>
<keyword evidence="9" id="KW-0636">Prenylation</keyword>